<sequence length="176" mass="20031">MADEMVKLKNREDFFESKPRSATNDPWNTAAAVGVITPPTSDPAYQFISSERYLNSLESKLSKIKGKSSREPSAKEIISSLGKVKDDHMNRFISDENKNNNEFHWPTTDFDDPSAVSYFDRLLHPERQAVSGEELIELLKDDALSRNTSEQIDDDITTTELNENMKNVDQMKQNLS</sequence>
<dbReference type="PANTHER" id="PTHR31800">
    <property type="entry name" value="COILED-COIL DOMAIN-CONTAINING PROTEIN 32"/>
    <property type="match status" value="1"/>
</dbReference>
<organism evidence="1 2">
    <name type="scientific">Patella caerulea</name>
    <name type="common">Rayed Mediterranean limpet</name>
    <dbReference type="NCBI Taxonomy" id="87958"/>
    <lineage>
        <taxon>Eukaryota</taxon>
        <taxon>Metazoa</taxon>
        <taxon>Spiralia</taxon>
        <taxon>Lophotrochozoa</taxon>
        <taxon>Mollusca</taxon>
        <taxon>Gastropoda</taxon>
        <taxon>Patellogastropoda</taxon>
        <taxon>Patelloidea</taxon>
        <taxon>Patellidae</taxon>
        <taxon>Patella</taxon>
    </lineage>
</organism>
<evidence type="ECO:0000313" key="2">
    <source>
        <dbReference type="Proteomes" id="UP001347796"/>
    </source>
</evidence>
<gene>
    <name evidence="1" type="ORF">SNE40_010954</name>
</gene>
<proteinExistence type="predicted"/>
<comment type="caution">
    <text evidence="1">The sequence shown here is derived from an EMBL/GenBank/DDBJ whole genome shotgun (WGS) entry which is preliminary data.</text>
</comment>
<dbReference type="Pfam" id="PF14989">
    <property type="entry name" value="CCDC32"/>
    <property type="match status" value="1"/>
</dbReference>
<dbReference type="InterPro" id="IPR028039">
    <property type="entry name" value="CCDC32"/>
</dbReference>
<name>A0AAN8PTB7_PATCE</name>
<dbReference type="EMBL" id="JAZGQO010000007">
    <property type="protein sequence ID" value="KAK6183478.1"/>
    <property type="molecule type" value="Genomic_DNA"/>
</dbReference>
<reference evidence="1 2" key="1">
    <citation type="submission" date="2024-01" db="EMBL/GenBank/DDBJ databases">
        <title>The genome of the rayed Mediterranean limpet Patella caerulea (Linnaeus, 1758).</title>
        <authorList>
            <person name="Anh-Thu Weber A."/>
            <person name="Halstead-Nussloch G."/>
        </authorList>
    </citation>
    <scope>NUCLEOTIDE SEQUENCE [LARGE SCALE GENOMIC DNA]</scope>
    <source>
        <strain evidence="1">AATW-2023a</strain>
        <tissue evidence="1">Whole specimen</tissue>
    </source>
</reference>
<protein>
    <submittedName>
        <fullName evidence="1">Uncharacterized protein</fullName>
    </submittedName>
</protein>
<dbReference type="GO" id="GO:0044782">
    <property type="term" value="P:cilium organization"/>
    <property type="evidence" value="ECO:0007669"/>
    <property type="project" value="TreeGrafter"/>
</dbReference>
<dbReference type="PANTHER" id="PTHR31800:SF1">
    <property type="entry name" value="COILED-COIL DOMAIN-CONTAINING PROTEIN 32"/>
    <property type="match status" value="1"/>
</dbReference>
<dbReference type="AlphaFoldDB" id="A0AAN8PTB7"/>
<accession>A0AAN8PTB7</accession>
<keyword evidence="2" id="KW-1185">Reference proteome</keyword>
<dbReference type="Proteomes" id="UP001347796">
    <property type="component" value="Unassembled WGS sequence"/>
</dbReference>
<evidence type="ECO:0000313" key="1">
    <source>
        <dbReference type="EMBL" id="KAK6183478.1"/>
    </source>
</evidence>